<dbReference type="EMBL" id="JACIET010000004">
    <property type="protein sequence ID" value="MBB4014778.1"/>
    <property type="molecule type" value="Genomic_DNA"/>
</dbReference>
<keyword evidence="7" id="KW-1185">Reference proteome</keyword>
<dbReference type="InterPro" id="IPR018485">
    <property type="entry name" value="FGGY_C"/>
</dbReference>
<dbReference type="AlphaFoldDB" id="A0A840BTD1"/>
<accession>A0A840BTD1</accession>
<dbReference type="PIRSF" id="PIRSF000538">
    <property type="entry name" value="GlpK"/>
    <property type="match status" value="1"/>
</dbReference>
<evidence type="ECO:0000313" key="6">
    <source>
        <dbReference type="EMBL" id="MBB4014778.1"/>
    </source>
</evidence>
<dbReference type="CDD" id="cd07779">
    <property type="entry name" value="ASKHA_NBD_FGGY_YgcE-like"/>
    <property type="match status" value="1"/>
</dbReference>
<dbReference type="RefSeq" id="WP_183637995.1">
    <property type="nucleotide sequence ID" value="NZ_BAABLE010000024.1"/>
</dbReference>
<evidence type="ECO:0000259" key="4">
    <source>
        <dbReference type="Pfam" id="PF00370"/>
    </source>
</evidence>
<dbReference type="Proteomes" id="UP000561045">
    <property type="component" value="Unassembled WGS sequence"/>
</dbReference>
<dbReference type="InterPro" id="IPR000577">
    <property type="entry name" value="Carb_kinase_FGGY"/>
</dbReference>
<comment type="caution">
    <text evidence="6">The sequence shown here is derived from an EMBL/GenBank/DDBJ whole genome shotgun (WGS) entry which is preliminary data.</text>
</comment>
<dbReference type="Pfam" id="PF02782">
    <property type="entry name" value="FGGY_C"/>
    <property type="match status" value="1"/>
</dbReference>
<comment type="similarity">
    <text evidence="1">Belongs to the FGGY kinase family.</text>
</comment>
<sequence length="524" mass="57495">MTTPTPDDLLLSLDCGTQSVRALLFDLQGELVGKAQVHFDDYRAPQPGWLEHDAEGFWAATAQACQQLWASHGHLKPALRGVAVTTQRGTVIPIDAQGKALHPALIWLDQRKAQRVPTIAPWWRAAFKAAGVADTIRYFQREAEANWFAECEPALWAKTHKFLLLSGWLNFRLTGRHVDSVGAQVGYLPFDFKRLAWARSLDWKWQALALAPDVLPELLPVGATLGQVTRAAAADTGIPEGLPVIAAAADKACEILGAGALTPEVGALSYGTTATVNVTTRRYFEALPWVPPYPAAVPGQYSSEVQIFRGYWMVRWFKEQFGQAEQLAAEQAGIVPESLFDEMVATVPPGSMGLMLQPFWSPGIRHPGPDAKGAVIGFGDVHTKAHLYRAILEGLAYALRDGRERIEKKSGVAMRELRVSGGGSQSDAAMQLTADIFNLPTSRPHTYETSGLGAAIDCAVGLGLHRDFDTAVVAMTRVARTFEPIHVNATLYEALYTRVYRHMYERLAPLYAEIQRITGYPKLD</sequence>
<dbReference type="PANTHER" id="PTHR43095">
    <property type="entry name" value="SUGAR KINASE"/>
    <property type="match status" value="1"/>
</dbReference>
<dbReference type="InterPro" id="IPR050406">
    <property type="entry name" value="FGGY_Carb_Kinase"/>
</dbReference>
<protein>
    <submittedName>
        <fullName evidence="6">Sugar (Pentulose or hexulose) kinase</fullName>
    </submittedName>
</protein>
<dbReference type="GO" id="GO:0016301">
    <property type="term" value="F:kinase activity"/>
    <property type="evidence" value="ECO:0007669"/>
    <property type="project" value="UniProtKB-KW"/>
</dbReference>
<gene>
    <name evidence="6" type="ORF">GGR36_004135</name>
</gene>
<organism evidence="6 7">
    <name type="scientific">Niveibacterium umoris</name>
    <dbReference type="NCBI Taxonomy" id="1193620"/>
    <lineage>
        <taxon>Bacteria</taxon>
        <taxon>Pseudomonadati</taxon>
        <taxon>Pseudomonadota</taxon>
        <taxon>Betaproteobacteria</taxon>
        <taxon>Rhodocyclales</taxon>
        <taxon>Rhodocyclaceae</taxon>
        <taxon>Niveibacterium</taxon>
    </lineage>
</organism>
<dbReference type="GO" id="GO:0005975">
    <property type="term" value="P:carbohydrate metabolic process"/>
    <property type="evidence" value="ECO:0007669"/>
    <property type="project" value="InterPro"/>
</dbReference>
<dbReference type="PANTHER" id="PTHR43095:SF5">
    <property type="entry name" value="XYLULOSE KINASE"/>
    <property type="match status" value="1"/>
</dbReference>
<evidence type="ECO:0000256" key="1">
    <source>
        <dbReference type="ARBA" id="ARBA00009156"/>
    </source>
</evidence>
<name>A0A840BTD1_9RHOO</name>
<evidence type="ECO:0000256" key="3">
    <source>
        <dbReference type="ARBA" id="ARBA00022777"/>
    </source>
</evidence>
<dbReference type="Gene3D" id="3.30.420.40">
    <property type="match status" value="2"/>
</dbReference>
<dbReference type="SUPFAM" id="SSF53067">
    <property type="entry name" value="Actin-like ATPase domain"/>
    <property type="match status" value="2"/>
</dbReference>
<evidence type="ECO:0000313" key="7">
    <source>
        <dbReference type="Proteomes" id="UP000561045"/>
    </source>
</evidence>
<evidence type="ECO:0000259" key="5">
    <source>
        <dbReference type="Pfam" id="PF02782"/>
    </source>
</evidence>
<reference evidence="6 7" key="1">
    <citation type="submission" date="2020-08" db="EMBL/GenBank/DDBJ databases">
        <title>Genomic Encyclopedia of Type Strains, Phase IV (KMG-IV): sequencing the most valuable type-strain genomes for metagenomic binning, comparative biology and taxonomic classification.</title>
        <authorList>
            <person name="Goeker M."/>
        </authorList>
    </citation>
    <scope>NUCLEOTIDE SEQUENCE [LARGE SCALE GENOMIC DNA]</scope>
    <source>
        <strain evidence="6 7">DSM 106739</strain>
    </source>
</reference>
<proteinExistence type="inferred from homology"/>
<dbReference type="InterPro" id="IPR043129">
    <property type="entry name" value="ATPase_NBD"/>
</dbReference>
<dbReference type="InterPro" id="IPR018484">
    <property type="entry name" value="FGGY_N"/>
</dbReference>
<evidence type="ECO:0000256" key="2">
    <source>
        <dbReference type="ARBA" id="ARBA00022679"/>
    </source>
</evidence>
<feature type="domain" description="Carbohydrate kinase FGGY C-terminal" evidence="5">
    <location>
        <begin position="267"/>
        <end position="460"/>
    </location>
</feature>
<keyword evidence="3 6" id="KW-0418">Kinase</keyword>
<dbReference type="Pfam" id="PF00370">
    <property type="entry name" value="FGGY_N"/>
    <property type="match status" value="1"/>
</dbReference>
<feature type="domain" description="Carbohydrate kinase FGGY N-terminal" evidence="4">
    <location>
        <begin position="10"/>
        <end position="257"/>
    </location>
</feature>
<keyword evidence="2" id="KW-0808">Transferase</keyword>